<dbReference type="AlphaFoldDB" id="A0A2R4CBR7"/>
<dbReference type="NCBIfam" id="TIGR00229">
    <property type="entry name" value="sensory_box"/>
    <property type="match status" value="1"/>
</dbReference>
<dbReference type="FunFam" id="3.30.70.270:FF:000001">
    <property type="entry name" value="Diguanylate cyclase domain protein"/>
    <property type="match status" value="1"/>
</dbReference>
<dbReference type="SUPFAM" id="SSF55073">
    <property type="entry name" value="Nucleotide cyclase"/>
    <property type="match status" value="1"/>
</dbReference>
<dbReference type="PROSITE" id="PS50887">
    <property type="entry name" value="GGDEF"/>
    <property type="match status" value="1"/>
</dbReference>
<dbReference type="CDD" id="cd00130">
    <property type="entry name" value="PAS"/>
    <property type="match status" value="1"/>
</dbReference>
<feature type="compositionally biased region" description="Gly residues" evidence="2">
    <location>
        <begin position="10"/>
        <end position="19"/>
    </location>
</feature>
<dbReference type="Pfam" id="PF13426">
    <property type="entry name" value="PAS_9"/>
    <property type="match status" value="1"/>
</dbReference>
<dbReference type="CDD" id="cd01948">
    <property type="entry name" value="EAL"/>
    <property type="match status" value="1"/>
</dbReference>
<dbReference type="InterPro" id="IPR001633">
    <property type="entry name" value="EAL_dom"/>
</dbReference>
<dbReference type="GO" id="GO:0071111">
    <property type="term" value="F:cyclic-guanylate-specific phosphodiesterase activity"/>
    <property type="evidence" value="ECO:0007669"/>
    <property type="project" value="UniProtKB-EC"/>
</dbReference>
<dbReference type="InterPro" id="IPR035919">
    <property type="entry name" value="EAL_sf"/>
</dbReference>
<dbReference type="PANTHER" id="PTHR44757:SF2">
    <property type="entry name" value="BIOFILM ARCHITECTURE MAINTENANCE PROTEIN MBAA"/>
    <property type="match status" value="1"/>
</dbReference>
<dbReference type="InterPro" id="IPR000160">
    <property type="entry name" value="GGDEF_dom"/>
</dbReference>
<evidence type="ECO:0000313" key="6">
    <source>
        <dbReference type="Proteomes" id="UP000240505"/>
    </source>
</evidence>
<organism evidence="5 6">
    <name type="scientific">Pseudoduganella armeniaca</name>
    <dbReference type="NCBI Taxonomy" id="2072590"/>
    <lineage>
        <taxon>Bacteria</taxon>
        <taxon>Pseudomonadati</taxon>
        <taxon>Pseudomonadota</taxon>
        <taxon>Betaproteobacteria</taxon>
        <taxon>Burkholderiales</taxon>
        <taxon>Oxalobacteraceae</taxon>
        <taxon>Telluria group</taxon>
        <taxon>Pseudoduganella</taxon>
    </lineage>
</organism>
<evidence type="ECO:0000256" key="2">
    <source>
        <dbReference type="SAM" id="MobiDB-lite"/>
    </source>
</evidence>
<dbReference type="Gene3D" id="3.30.450.20">
    <property type="entry name" value="PAS domain"/>
    <property type="match status" value="1"/>
</dbReference>
<dbReference type="InterPro" id="IPR029787">
    <property type="entry name" value="Nucleotide_cyclase"/>
</dbReference>
<dbReference type="GO" id="GO:0071732">
    <property type="term" value="P:cellular response to nitric oxide"/>
    <property type="evidence" value="ECO:0007669"/>
    <property type="project" value="UniProtKB-ARBA"/>
</dbReference>
<evidence type="ECO:0000256" key="1">
    <source>
        <dbReference type="ARBA" id="ARBA00051114"/>
    </source>
</evidence>
<name>A0A2R4CBR7_9BURK</name>
<dbReference type="PROSITE" id="PS50883">
    <property type="entry name" value="EAL"/>
    <property type="match status" value="1"/>
</dbReference>
<dbReference type="KEGG" id="masz:C9I28_16480"/>
<feature type="domain" description="EAL" evidence="3">
    <location>
        <begin position="328"/>
        <end position="579"/>
    </location>
</feature>
<dbReference type="EMBL" id="CP028324">
    <property type="protein sequence ID" value="AVR97063.1"/>
    <property type="molecule type" value="Genomic_DNA"/>
</dbReference>
<dbReference type="FunFam" id="3.20.20.450:FF:000001">
    <property type="entry name" value="Cyclic di-GMP phosphodiesterase yahA"/>
    <property type="match status" value="1"/>
</dbReference>
<protein>
    <submittedName>
        <fullName evidence="5">Two-component system response regulator</fullName>
    </submittedName>
</protein>
<dbReference type="PANTHER" id="PTHR44757">
    <property type="entry name" value="DIGUANYLATE CYCLASE DGCP"/>
    <property type="match status" value="1"/>
</dbReference>
<dbReference type="InterPro" id="IPR052155">
    <property type="entry name" value="Biofilm_reg_signaling"/>
</dbReference>
<accession>A0A2R4CBR7</accession>
<dbReference type="Proteomes" id="UP000240505">
    <property type="component" value="Chromosome"/>
</dbReference>
<dbReference type="CDD" id="cd01949">
    <property type="entry name" value="GGDEF"/>
    <property type="match status" value="1"/>
</dbReference>
<dbReference type="Gene3D" id="3.20.20.450">
    <property type="entry name" value="EAL domain"/>
    <property type="match status" value="1"/>
</dbReference>
<feature type="region of interest" description="Disordered" evidence="2">
    <location>
        <begin position="1"/>
        <end position="21"/>
    </location>
</feature>
<evidence type="ECO:0000259" key="4">
    <source>
        <dbReference type="PROSITE" id="PS50887"/>
    </source>
</evidence>
<keyword evidence="6" id="KW-1185">Reference proteome</keyword>
<dbReference type="Pfam" id="PF00563">
    <property type="entry name" value="EAL"/>
    <property type="match status" value="1"/>
</dbReference>
<evidence type="ECO:0000259" key="3">
    <source>
        <dbReference type="PROSITE" id="PS50883"/>
    </source>
</evidence>
<dbReference type="Gene3D" id="3.30.70.270">
    <property type="match status" value="1"/>
</dbReference>
<dbReference type="NCBIfam" id="TIGR00254">
    <property type="entry name" value="GGDEF"/>
    <property type="match status" value="1"/>
</dbReference>
<dbReference type="SMART" id="SM00052">
    <property type="entry name" value="EAL"/>
    <property type="match status" value="1"/>
</dbReference>
<gene>
    <name evidence="5" type="ORF">C9I28_16480</name>
</gene>
<dbReference type="RefSeq" id="WP_107142412.1">
    <property type="nucleotide sequence ID" value="NZ_CP028324.1"/>
</dbReference>
<evidence type="ECO:0000313" key="5">
    <source>
        <dbReference type="EMBL" id="AVR97063.1"/>
    </source>
</evidence>
<dbReference type="Pfam" id="PF00990">
    <property type="entry name" value="GGDEF"/>
    <property type="match status" value="1"/>
</dbReference>
<reference evidence="5 6" key="1">
    <citation type="submission" date="2018-03" db="EMBL/GenBank/DDBJ databases">
        <title>Massilia armeniaca sp. nov., isolated from desert soil.</title>
        <authorList>
            <person name="Huang H."/>
            <person name="Ren M."/>
        </authorList>
    </citation>
    <scope>NUCLEOTIDE SEQUENCE [LARGE SCALE GENOMIC DNA]</scope>
    <source>
        <strain evidence="5 6">ZMN-3</strain>
    </source>
</reference>
<sequence length="579" mass="61638">MSERSTAGRPAGGAGGGDGDPPDTAYFADHVLRAISDAVLCTDARGTVTFVNPAACTLLRGDAVSLLGYSADELFTLLSAALEPMQHPIIAVLASGVPARVPPGTILVRHDGSEFAIEDCTAPVFDAGGALCGAVMVFHDVTAAHQTMLQMTHQATHDFLTDLPNRALLGSRLAHEVALAARHGTQLAVLYLDLDNFKHVNDSLGHSAGDRLLGSVAARLRECVRRSDTISRFGGDEFVVLLTLTDNAAHMVGIAAGKILAALAAPHEVDGSTLHTSASIGIAVCPQDGTDAESLVRNADTALYLAKGSGKNTFRFYEPHMNEEAVRRQQLQSGLRAALGNGELRVHYQPKFDLRSGRLTGSEALVRWHHPVWGPVPPSRFIPVAEDFGLIGVLGRWVRDTACAQLVAWQQAGMAPGHAAVNVSARELHDPAFEEGLVQTLRETGIAPERLQLEITEGVLLQDTDAALAKLCRVRDSGVGLAIDDFGTGYSSLSYLRRLPVDTIKIDQSFVRAIGADAAGAAIVRAVIGLGQSLGRRIVAEGVEESDQLDFLRRQDCDEAQGYWFSAPLPAAEYASRYG</sequence>
<feature type="domain" description="GGDEF" evidence="4">
    <location>
        <begin position="185"/>
        <end position="319"/>
    </location>
</feature>
<dbReference type="SUPFAM" id="SSF55785">
    <property type="entry name" value="PYP-like sensor domain (PAS domain)"/>
    <property type="match status" value="1"/>
</dbReference>
<dbReference type="InterPro" id="IPR000014">
    <property type="entry name" value="PAS"/>
</dbReference>
<dbReference type="OrthoDB" id="9813903at2"/>
<dbReference type="SUPFAM" id="SSF141868">
    <property type="entry name" value="EAL domain-like"/>
    <property type="match status" value="1"/>
</dbReference>
<dbReference type="InterPro" id="IPR035965">
    <property type="entry name" value="PAS-like_dom_sf"/>
</dbReference>
<dbReference type="SMART" id="SM00267">
    <property type="entry name" value="GGDEF"/>
    <property type="match status" value="1"/>
</dbReference>
<comment type="catalytic activity">
    <reaction evidence="1">
        <text>3',3'-c-di-GMP + H2O = 5'-phosphoguanylyl(3'-&gt;5')guanosine + H(+)</text>
        <dbReference type="Rhea" id="RHEA:24902"/>
        <dbReference type="ChEBI" id="CHEBI:15377"/>
        <dbReference type="ChEBI" id="CHEBI:15378"/>
        <dbReference type="ChEBI" id="CHEBI:58754"/>
        <dbReference type="ChEBI" id="CHEBI:58805"/>
        <dbReference type="EC" id="3.1.4.52"/>
    </reaction>
    <physiologicalReaction direction="left-to-right" evidence="1">
        <dbReference type="Rhea" id="RHEA:24903"/>
    </physiologicalReaction>
</comment>
<dbReference type="SMART" id="SM00091">
    <property type="entry name" value="PAS"/>
    <property type="match status" value="1"/>
</dbReference>
<proteinExistence type="predicted"/>
<dbReference type="InterPro" id="IPR043128">
    <property type="entry name" value="Rev_trsase/Diguanyl_cyclase"/>
</dbReference>